<evidence type="ECO:0000256" key="5">
    <source>
        <dbReference type="ARBA" id="ARBA00023002"/>
    </source>
</evidence>
<dbReference type="EMBL" id="JAQJZL010000014">
    <property type="protein sequence ID" value="KAJ6030932.1"/>
    <property type="molecule type" value="Genomic_DNA"/>
</dbReference>
<evidence type="ECO:0000256" key="6">
    <source>
        <dbReference type="ARBA" id="ARBA00023004"/>
    </source>
</evidence>
<evidence type="ECO:0000256" key="2">
    <source>
        <dbReference type="ARBA" id="ARBA00010617"/>
    </source>
</evidence>
<keyword evidence="6 8" id="KW-0408">Iron</keyword>
<dbReference type="GO" id="GO:0004497">
    <property type="term" value="F:monooxygenase activity"/>
    <property type="evidence" value="ECO:0007669"/>
    <property type="project" value="UniProtKB-KW"/>
</dbReference>
<sequence>PIFYLVFTLIYNLWFHPLRKYPGPQLYAATRIPYTFHLLRGSITQRTERLHRKYGHVVRIAPNAVSYTCSEAWNGKSSNMRGNFSKDPKYYIKSDKDSNADDEDHRRLRRAQAHAFSEKALSLQEYYVQRYVDLFISRLGEEMNSAKNGATNAATWFNYLTTDIIGELAFGASFGGLEKNEMHPWLDDLFGSLKIHSITREMSHYPSWMAYITLAMIFSKRQLAHSKNAFGFGAEQAQKRMKRGTERPDFMSYLLRHVDERRLSDAEIAVSSITWIIAGSETTATLLSGLTFLLLRNPSILYKTTSIIRNDFADSTRMTFQNLQKHEYINAVLSEALRLYPPAADSLFRIVPVQGGIIAGEFVPPQTSVTVNLFAAFRSPLNFRRPDEFLPERWLKDCPPEFRSDNRSVFQPFSIGARNCLGKNLAWAEMRMIFANLLWHYNLEELLPDSMNWIEKQKLYMLWEKPDLNIRISKRH</sequence>
<comment type="caution">
    <text evidence="10">The sequence shown here is derived from an EMBL/GenBank/DDBJ whole genome shotgun (WGS) entry which is preliminary data.</text>
</comment>
<gene>
    <name evidence="10" type="ORF">N7460_011198</name>
</gene>
<dbReference type="PANTHER" id="PTHR24305:SF210">
    <property type="entry name" value="CYTOCHROME P450 MONOOXYGENASE ASQL-RELATED"/>
    <property type="match status" value="1"/>
</dbReference>
<dbReference type="PRINTS" id="PR00385">
    <property type="entry name" value="P450"/>
</dbReference>
<dbReference type="GO" id="GO:0016705">
    <property type="term" value="F:oxidoreductase activity, acting on paired donors, with incorporation or reduction of molecular oxygen"/>
    <property type="evidence" value="ECO:0007669"/>
    <property type="project" value="InterPro"/>
</dbReference>
<dbReference type="PROSITE" id="PS00086">
    <property type="entry name" value="CYTOCHROME_P450"/>
    <property type="match status" value="1"/>
</dbReference>
<feature type="non-terminal residue" evidence="10">
    <location>
        <position position="1"/>
    </location>
</feature>
<keyword evidence="4 8" id="KW-0479">Metal-binding</keyword>
<evidence type="ECO:0000313" key="10">
    <source>
        <dbReference type="EMBL" id="KAJ6030932.1"/>
    </source>
</evidence>
<dbReference type="Pfam" id="PF00067">
    <property type="entry name" value="p450"/>
    <property type="match status" value="1"/>
</dbReference>
<reference evidence="10" key="1">
    <citation type="journal article" date="2023" name="IMA Fungus">
        <title>Comparative genomic study of the Penicillium genus elucidates a diverse pangenome and 15 lateral gene transfer events.</title>
        <authorList>
            <person name="Petersen C."/>
            <person name="Sorensen T."/>
            <person name="Nielsen M.R."/>
            <person name="Sondergaard T.E."/>
            <person name="Sorensen J.L."/>
            <person name="Fitzpatrick D.A."/>
            <person name="Frisvad J.C."/>
            <person name="Nielsen K.L."/>
        </authorList>
    </citation>
    <scope>NUCLEOTIDE SEQUENCE</scope>
    <source>
        <strain evidence="10">IBT 15450</strain>
    </source>
</reference>
<dbReference type="AlphaFoldDB" id="A0AAD6I674"/>
<name>A0AAD6I674_PENCN</name>
<feature type="binding site" description="axial binding residue" evidence="8">
    <location>
        <position position="420"/>
    </location>
    <ligand>
        <name>heme</name>
        <dbReference type="ChEBI" id="CHEBI:30413"/>
    </ligand>
    <ligandPart>
        <name>Fe</name>
        <dbReference type="ChEBI" id="CHEBI:18248"/>
    </ligandPart>
</feature>
<reference evidence="10" key="2">
    <citation type="submission" date="2023-01" db="EMBL/GenBank/DDBJ databases">
        <authorList>
            <person name="Petersen C."/>
        </authorList>
    </citation>
    <scope>NUCLEOTIDE SEQUENCE</scope>
    <source>
        <strain evidence="10">IBT 15450</strain>
    </source>
</reference>
<dbReference type="InterPro" id="IPR050121">
    <property type="entry name" value="Cytochrome_P450_monoxygenase"/>
</dbReference>
<dbReference type="InterPro" id="IPR036396">
    <property type="entry name" value="Cyt_P450_sf"/>
</dbReference>
<dbReference type="InterPro" id="IPR002401">
    <property type="entry name" value="Cyt_P450_E_grp-I"/>
</dbReference>
<dbReference type="CDD" id="cd11058">
    <property type="entry name" value="CYP60B-like"/>
    <property type="match status" value="1"/>
</dbReference>
<keyword evidence="7 9" id="KW-0503">Monooxygenase</keyword>
<proteinExistence type="inferred from homology"/>
<dbReference type="PRINTS" id="PR00463">
    <property type="entry name" value="EP450I"/>
</dbReference>
<dbReference type="SUPFAM" id="SSF48264">
    <property type="entry name" value="Cytochrome P450"/>
    <property type="match status" value="1"/>
</dbReference>
<evidence type="ECO:0008006" key="12">
    <source>
        <dbReference type="Google" id="ProtNLM"/>
    </source>
</evidence>
<keyword evidence="5 9" id="KW-0560">Oxidoreductase</keyword>
<dbReference type="InterPro" id="IPR017972">
    <property type="entry name" value="Cyt_P450_CS"/>
</dbReference>
<dbReference type="GO" id="GO:0020037">
    <property type="term" value="F:heme binding"/>
    <property type="evidence" value="ECO:0007669"/>
    <property type="project" value="InterPro"/>
</dbReference>
<accession>A0AAD6I674</accession>
<evidence type="ECO:0000256" key="8">
    <source>
        <dbReference type="PIRSR" id="PIRSR602401-1"/>
    </source>
</evidence>
<evidence type="ECO:0000256" key="1">
    <source>
        <dbReference type="ARBA" id="ARBA00001971"/>
    </source>
</evidence>
<comment type="similarity">
    <text evidence="2 9">Belongs to the cytochrome P450 family.</text>
</comment>
<dbReference type="GO" id="GO:0005506">
    <property type="term" value="F:iron ion binding"/>
    <property type="evidence" value="ECO:0007669"/>
    <property type="project" value="InterPro"/>
</dbReference>
<evidence type="ECO:0000256" key="3">
    <source>
        <dbReference type="ARBA" id="ARBA00022617"/>
    </source>
</evidence>
<evidence type="ECO:0000256" key="9">
    <source>
        <dbReference type="RuleBase" id="RU000461"/>
    </source>
</evidence>
<dbReference type="Gene3D" id="1.10.630.10">
    <property type="entry name" value="Cytochrome P450"/>
    <property type="match status" value="1"/>
</dbReference>
<dbReference type="InterPro" id="IPR001128">
    <property type="entry name" value="Cyt_P450"/>
</dbReference>
<keyword evidence="3 8" id="KW-0349">Heme</keyword>
<evidence type="ECO:0000256" key="7">
    <source>
        <dbReference type="ARBA" id="ARBA00023033"/>
    </source>
</evidence>
<evidence type="ECO:0000313" key="11">
    <source>
        <dbReference type="Proteomes" id="UP001219568"/>
    </source>
</evidence>
<dbReference type="Proteomes" id="UP001219568">
    <property type="component" value="Unassembled WGS sequence"/>
</dbReference>
<comment type="cofactor">
    <cofactor evidence="1 8">
        <name>heme</name>
        <dbReference type="ChEBI" id="CHEBI:30413"/>
    </cofactor>
</comment>
<dbReference type="PANTHER" id="PTHR24305">
    <property type="entry name" value="CYTOCHROME P450"/>
    <property type="match status" value="1"/>
</dbReference>
<evidence type="ECO:0000256" key="4">
    <source>
        <dbReference type="ARBA" id="ARBA00022723"/>
    </source>
</evidence>
<keyword evidence="11" id="KW-1185">Reference proteome</keyword>
<dbReference type="GO" id="GO:0043386">
    <property type="term" value="P:mycotoxin biosynthetic process"/>
    <property type="evidence" value="ECO:0007669"/>
    <property type="project" value="UniProtKB-ARBA"/>
</dbReference>
<protein>
    <recommendedName>
        <fullName evidence="12">Cytochrome P450 monooxygenase</fullName>
    </recommendedName>
</protein>
<organism evidence="10 11">
    <name type="scientific">Penicillium canescens</name>
    <dbReference type="NCBI Taxonomy" id="5083"/>
    <lineage>
        <taxon>Eukaryota</taxon>
        <taxon>Fungi</taxon>
        <taxon>Dikarya</taxon>
        <taxon>Ascomycota</taxon>
        <taxon>Pezizomycotina</taxon>
        <taxon>Eurotiomycetes</taxon>
        <taxon>Eurotiomycetidae</taxon>
        <taxon>Eurotiales</taxon>
        <taxon>Aspergillaceae</taxon>
        <taxon>Penicillium</taxon>
    </lineage>
</organism>